<dbReference type="PROSITE" id="PS00071">
    <property type="entry name" value="GAPDH"/>
    <property type="match status" value="1"/>
</dbReference>
<dbReference type="SMART" id="SM00846">
    <property type="entry name" value="Gp_dh_N"/>
    <property type="match status" value="1"/>
</dbReference>
<dbReference type="InterPro" id="IPR036291">
    <property type="entry name" value="NAD(P)-bd_dom_sf"/>
</dbReference>
<keyword evidence="6" id="KW-0547">Nucleotide-binding</keyword>
<dbReference type="EMBL" id="FXYE01000001">
    <property type="protein sequence ID" value="SMX34533.1"/>
    <property type="molecule type" value="Genomic_DNA"/>
</dbReference>
<sequence length="336" mass="36557">MTNIAINGLGRMGKLVLRAMFDQGLPGNIVLLNDIAGNPEQHALLVEFDTVHGRWPAEISHDADSLTINGTKMRMVSEKRIEDLPLKELGVDLVIDCTGVFKTAEKIAPYYAAGVKKVVVSAPVKDGGALNLVYGVNDDLYDAEKHDLITAASCTTNCLAPVVKVIHEELGIEHGSITTIHDVTNTQTIVDRPAKDMRRARSALNSLIPTSTGSATAITLIYPELTGRLNGHAVRVPLLNASLTDCVFEVKKTTSAEEVNALFKKYAEGPLKGILGYEERPLVSCDYVNDPRSSIIDAQSTMVINGTQVKIYAWYDNEWGYCCRLADVARMVAGQM</sequence>
<evidence type="ECO:0000256" key="6">
    <source>
        <dbReference type="PIRSR" id="PIRSR000149-3"/>
    </source>
</evidence>
<comment type="subunit">
    <text evidence="2">Homotetramer.</text>
</comment>
<dbReference type="Gene3D" id="3.40.50.720">
    <property type="entry name" value="NAD(P)-binding Rossmann-like Domain"/>
    <property type="match status" value="1"/>
</dbReference>
<dbReference type="OrthoDB" id="9803304at2"/>
<dbReference type="GO" id="GO:0051287">
    <property type="term" value="F:NAD binding"/>
    <property type="evidence" value="ECO:0007669"/>
    <property type="project" value="InterPro"/>
</dbReference>
<name>A0A238JVK0_9RHOB</name>
<feature type="binding site" evidence="6">
    <location>
        <position position="121"/>
    </location>
    <ligand>
        <name>NAD(+)</name>
        <dbReference type="ChEBI" id="CHEBI:57540"/>
    </ligand>
</feature>
<feature type="binding site" evidence="5">
    <location>
        <position position="184"/>
    </location>
    <ligand>
        <name>D-glyceraldehyde 3-phosphate</name>
        <dbReference type="ChEBI" id="CHEBI:59776"/>
    </ligand>
</feature>
<keyword evidence="3 9" id="KW-0560">Oxidoreductase</keyword>
<dbReference type="RefSeq" id="WP_093966484.1">
    <property type="nucleotide sequence ID" value="NZ_FXYE01000001.1"/>
</dbReference>
<evidence type="ECO:0000256" key="7">
    <source>
        <dbReference type="PIRSR" id="PIRSR000149-4"/>
    </source>
</evidence>
<dbReference type="InterPro" id="IPR020829">
    <property type="entry name" value="GlycerAld_3-P_DH_cat"/>
</dbReference>
<organism evidence="11 12">
    <name type="scientific">Actibacterium lipolyticum</name>
    <dbReference type="NCBI Taxonomy" id="1524263"/>
    <lineage>
        <taxon>Bacteria</taxon>
        <taxon>Pseudomonadati</taxon>
        <taxon>Pseudomonadota</taxon>
        <taxon>Alphaproteobacteria</taxon>
        <taxon>Rhodobacterales</taxon>
        <taxon>Roseobacteraceae</taxon>
        <taxon>Actibacterium</taxon>
    </lineage>
</organism>
<proteinExistence type="inferred from homology"/>
<gene>
    <name evidence="11" type="primary">gap3</name>
    <name evidence="11" type="ORF">COL8621_01357</name>
</gene>
<dbReference type="PANTHER" id="PTHR42955:SF1">
    <property type="entry name" value="GLYCERALDEHYDE-3-PHOSPHATE DEHYDROGENASE"/>
    <property type="match status" value="1"/>
</dbReference>
<dbReference type="InterPro" id="IPR020828">
    <property type="entry name" value="GlycerAld_3-P_DH_NAD(P)-bd"/>
</dbReference>
<reference evidence="12" key="1">
    <citation type="submission" date="2017-05" db="EMBL/GenBank/DDBJ databases">
        <authorList>
            <person name="Rodrigo-Torres L."/>
            <person name="Arahal R. D."/>
            <person name="Lucena T."/>
        </authorList>
    </citation>
    <scope>NUCLEOTIDE SEQUENCE [LARGE SCALE GENOMIC DNA]</scope>
    <source>
        <strain evidence="12">CECT 8621</strain>
    </source>
</reference>
<evidence type="ECO:0000256" key="3">
    <source>
        <dbReference type="ARBA" id="ARBA00023002"/>
    </source>
</evidence>
<dbReference type="Gene3D" id="3.30.360.10">
    <property type="entry name" value="Dihydrodipicolinate Reductase, domain 2"/>
    <property type="match status" value="1"/>
</dbReference>
<dbReference type="GO" id="GO:0006006">
    <property type="term" value="P:glucose metabolic process"/>
    <property type="evidence" value="ECO:0007669"/>
    <property type="project" value="InterPro"/>
</dbReference>
<dbReference type="InterPro" id="IPR006424">
    <property type="entry name" value="Glyceraldehyde-3-P_DH_1"/>
</dbReference>
<feature type="site" description="Activates thiol group during catalysis" evidence="7">
    <location>
        <position position="181"/>
    </location>
</feature>
<dbReference type="Proteomes" id="UP000202922">
    <property type="component" value="Unassembled WGS sequence"/>
</dbReference>
<evidence type="ECO:0000256" key="9">
    <source>
        <dbReference type="RuleBase" id="RU361160"/>
    </source>
</evidence>
<dbReference type="Pfam" id="PF00044">
    <property type="entry name" value="Gp_dh_N"/>
    <property type="match status" value="1"/>
</dbReference>
<dbReference type="InterPro" id="IPR052978">
    <property type="entry name" value="GAP_dehydrogenase"/>
</dbReference>
<feature type="binding site" evidence="5">
    <location>
        <position position="235"/>
    </location>
    <ligand>
        <name>D-glyceraldehyde 3-phosphate</name>
        <dbReference type="ChEBI" id="CHEBI:59776"/>
    </ligand>
</feature>
<evidence type="ECO:0000256" key="5">
    <source>
        <dbReference type="PIRSR" id="PIRSR000149-2"/>
    </source>
</evidence>
<feature type="binding site" evidence="6">
    <location>
        <position position="317"/>
    </location>
    <ligand>
        <name>NAD(+)</name>
        <dbReference type="ChEBI" id="CHEBI:57540"/>
    </ligand>
</feature>
<dbReference type="EC" id="1.2.1.-" evidence="9"/>
<dbReference type="Pfam" id="PF02800">
    <property type="entry name" value="Gp_dh_C"/>
    <property type="match status" value="1"/>
</dbReference>
<dbReference type="FunFam" id="3.30.360.10:FF:000002">
    <property type="entry name" value="Glyceraldehyde-3-phosphate dehydrogenase"/>
    <property type="match status" value="1"/>
</dbReference>
<evidence type="ECO:0000256" key="4">
    <source>
        <dbReference type="PIRSR" id="PIRSR000149-1"/>
    </source>
</evidence>
<dbReference type="InterPro" id="IPR054835">
    <property type="entry name" value="G3PDH_Arsen"/>
</dbReference>
<feature type="domain" description="Glyceraldehyde 3-phosphate dehydrogenase NAD(P) binding" evidence="10">
    <location>
        <begin position="2"/>
        <end position="154"/>
    </location>
</feature>
<accession>A0A238JVK0</accession>
<feature type="binding site" evidence="6">
    <location>
        <position position="34"/>
    </location>
    <ligand>
        <name>NAD(+)</name>
        <dbReference type="ChEBI" id="CHEBI:57540"/>
    </ligand>
</feature>
<keyword evidence="6" id="KW-0520">NAD</keyword>
<evidence type="ECO:0000313" key="12">
    <source>
        <dbReference type="Proteomes" id="UP000202922"/>
    </source>
</evidence>
<dbReference type="PANTHER" id="PTHR42955">
    <property type="entry name" value="GLYCERALDEHYDE-3-PHOSPHATE DEHYDROGENASE"/>
    <property type="match status" value="1"/>
</dbReference>
<dbReference type="GO" id="GO:0016620">
    <property type="term" value="F:oxidoreductase activity, acting on the aldehyde or oxo group of donors, NAD or NADP as acceptor"/>
    <property type="evidence" value="ECO:0007669"/>
    <property type="project" value="InterPro"/>
</dbReference>
<evidence type="ECO:0000256" key="2">
    <source>
        <dbReference type="ARBA" id="ARBA00011881"/>
    </source>
</evidence>
<keyword evidence="12" id="KW-1185">Reference proteome</keyword>
<dbReference type="GO" id="GO:0050661">
    <property type="term" value="F:NADP binding"/>
    <property type="evidence" value="ECO:0007669"/>
    <property type="project" value="InterPro"/>
</dbReference>
<dbReference type="PIRSF" id="PIRSF000149">
    <property type="entry name" value="GAP_DH"/>
    <property type="match status" value="1"/>
</dbReference>
<evidence type="ECO:0000259" key="10">
    <source>
        <dbReference type="SMART" id="SM00846"/>
    </source>
</evidence>
<feature type="binding site" evidence="5">
    <location>
        <begin position="212"/>
        <end position="213"/>
    </location>
    <ligand>
        <name>D-glyceraldehyde 3-phosphate</name>
        <dbReference type="ChEBI" id="CHEBI:59776"/>
    </ligand>
</feature>
<evidence type="ECO:0000256" key="8">
    <source>
        <dbReference type="RuleBase" id="RU000397"/>
    </source>
</evidence>
<dbReference type="SUPFAM" id="SSF55347">
    <property type="entry name" value="Glyceraldehyde-3-phosphate dehydrogenase-like, C-terminal domain"/>
    <property type="match status" value="1"/>
</dbReference>
<feature type="binding site" evidence="5">
    <location>
        <begin position="153"/>
        <end position="155"/>
    </location>
    <ligand>
        <name>D-glyceraldehyde 3-phosphate</name>
        <dbReference type="ChEBI" id="CHEBI:59776"/>
    </ligand>
</feature>
<dbReference type="NCBIfam" id="NF033735">
    <property type="entry name" value="G3PDH_Arsen"/>
    <property type="match status" value="1"/>
</dbReference>
<dbReference type="NCBIfam" id="TIGR01534">
    <property type="entry name" value="GAPDH-I"/>
    <property type="match status" value="1"/>
</dbReference>
<dbReference type="PRINTS" id="PR00078">
    <property type="entry name" value="G3PDHDRGNASE"/>
</dbReference>
<evidence type="ECO:0000256" key="1">
    <source>
        <dbReference type="ARBA" id="ARBA00007406"/>
    </source>
</evidence>
<protein>
    <recommendedName>
        <fullName evidence="9">Glyceraldehyde-3-phosphate dehydrogenase</fullName>
        <ecNumber evidence="9">1.2.1.-</ecNumber>
    </recommendedName>
</protein>
<evidence type="ECO:0000313" key="11">
    <source>
        <dbReference type="EMBL" id="SMX34533.1"/>
    </source>
</evidence>
<feature type="active site" description="Nucleophile" evidence="4">
    <location>
        <position position="154"/>
    </location>
</feature>
<dbReference type="FunFam" id="3.40.50.720:FF:000001">
    <property type="entry name" value="Glyceraldehyde-3-phosphate dehydrogenase"/>
    <property type="match status" value="1"/>
</dbReference>
<comment type="similarity">
    <text evidence="1 8">Belongs to the glyceraldehyde-3-phosphate dehydrogenase family.</text>
</comment>
<dbReference type="AlphaFoldDB" id="A0A238JVK0"/>
<dbReference type="CDD" id="cd18126">
    <property type="entry name" value="GAPDH_I_C"/>
    <property type="match status" value="1"/>
</dbReference>
<dbReference type="InterPro" id="IPR020831">
    <property type="entry name" value="GlycerAld/Erythrose_P_DH"/>
</dbReference>
<dbReference type="SUPFAM" id="SSF51735">
    <property type="entry name" value="NAD(P)-binding Rossmann-fold domains"/>
    <property type="match status" value="1"/>
</dbReference>
<dbReference type="CDD" id="cd05214">
    <property type="entry name" value="GAPDH_I_N"/>
    <property type="match status" value="1"/>
</dbReference>
<dbReference type="InterPro" id="IPR020830">
    <property type="entry name" value="GlycerAld_3-P_DH_AS"/>
</dbReference>